<name>A0A372IUC6_9BACT</name>
<evidence type="ECO:0000256" key="4">
    <source>
        <dbReference type="SAM" id="SignalP"/>
    </source>
</evidence>
<dbReference type="Gene3D" id="1.25.40.10">
    <property type="entry name" value="Tetratricopeptide repeat domain"/>
    <property type="match status" value="1"/>
</dbReference>
<evidence type="ECO:0000256" key="3">
    <source>
        <dbReference type="RuleBase" id="RU004004"/>
    </source>
</evidence>
<dbReference type="GO" id="GO:0009279">
    <property type="term" value="C:cell outer membrane"/>
    <property type="evidence" value="ECO:0007669"/>
    <property type="project" value="UniProtKB-SubCell"/>
</dbReference>
<keyword evidence="4" id="KW-0732">Signal</keyword>
<dbReference type="AlphaFoldDB" id="A0A372IUC6"/>
<dbReference type="InterPro" id="IPR005644">
    <property type="entry name" value="NolW-like"/>
</dbReference>
<dbReference type="InterPro" id="IPR011990">
    <property type="entry name" value="TPR-like_helical_dom_sf"/>
</dbReference>
<protein>
    <submittedName>
        <fullName evidence="8">Type II and III secretion system protein</fullName>
    </submittedName>
</protein>
<dbReference type="Pfam" id="PF00963">
    <property type="entry name" value="Cohesin"/>
    <property type="match status" value="1"/>
</dbReference>
<evidence type="ECO:0000256" key="2">
    <source>
        <dbReference type="RuleBase" id="RU004003"/>
    </source>
</evidence>
<evidence type="ECO:0000259" key="5">
    <source>
        <dbReference type="Pfam" id="PF00263"/>
    </source>
</evidence>
<keyword evidence="3" id="KW-0813">Transport</keyword>
<dbReference type="OrthoDB" id="9775455at2"/>
<dbReference type="GO" id="GO:0030246">
    <property type="term" value="F:carbohydrate binding"/>
    <property type="evidence" value="ECO:0007669"/>
    <property type="project" value="InterPro"/>
</dbReference>
<gene>
    <name evidence="8" type="ORF">D0Y96_00185</name>
</gene>
<sequence>MKRFVTWVPLAAMLIALAVISPQAHAQSAGHWYKSGQSAEAKNDIEGAWEDYNAAYQKNPKNESYRVAMERTRDLAAAAHVTNGVKLRNQGQTTQALTEFLRALEIDPSNERATQSIEEVRRQMNQEETSRDAEHPRSTDDIFANLAGPITLRPISNEPLTLHMVEDSKVIYQTVGKAAGINVLFDPDYTSRRIQVDLANVTLYDALRIIATVSNTFWKPITSNTVFVAQNSRAKRTELDQEAVQTFYLKNVAQQNDFTDVQTALRNVFQTAKLYGVASQNAIVMRGTPDELILAQKLIDDLDRPKPEVVVDVAVLEVSKDKTRAIGIQWPQTATINFQASTSTSSAANNSSGTTPTTTSGLTLNNLAHANSNDFAVTIGQAQVEALMSDTNTKILQDPQVRASDGQESTLKIGEKLPVATGSYQTGAATAIVSSLVNTQFQYLDIGVNVTMKPTVHYDGDVTLKVKVELSSQNGNNNLGGVEEPVITQRTVDQTVRLKEGEASILGGIFQHQITNTVSGWPGLGELPILKYLFSTQSHEVTDDEIVFVLIPHLVRGRSLSPENLREIDTGSGNSIELRRVNPSAPWEAAAPAALPATGQAVPAVSQASGSASAAAVTAAADMRQQGLSAASSVLLQVNPIRSVQKVGSTFQLAVNLAGGTDVYSVPMQLQYDTSKLSLTNIDLGDAPARSINFLGKDGQPVSLVHHDEGNGLITITEARPPGAKGVSGSGQLCILTFQAKASGDASVAITRPVVRNSQQQPVPAMGSQAVVHIQ</sequence>
<dbReference type="PRINTS" id="PR00811">
    <property type="entry name" value="BCTERIALGSPD"/>
</dbReference>
<comment type="similarity">
    <text evidence="2">Belongs to the bacterial secretin family.</text>
</comment>
<dbReference type="CDD" id="cd08547">
    <property type="entry name" value="Type_II_cohesin"/>
    <property type="match status" value="1"/>
</dbReference>
<dbReference type="InterPro" id="IPR019734">
    <property type="entry name" value="TPR_rpt"/>
</dbReference>
<feature type="chain" id="PRO_5016968486" evidence="4">
    <location>
        <begin position="27"/>
        <end position="775"/>
    </location>
</feature>
<dbReference type="GO" id="GO:0009306">
    <property type="term" value="P:protein secretion"/>
    <property type="evidence" value="ECO:0007669"/>
    <property type="project" value="InterPro"/>
</dbReference>
<dbReference type="Gene3D" id="2.60.40.680">
    <property type="match status" value="1"/>
</dbReference>
<feature type="domain" description="Cohesin" evidence="6">
    <location>
        <begin position="645"/>
        <end position="747"/>
    </location>
</feature>
<dbReference type="InterPro" id="IPR001775">
    <property type="entry name" value="GspD/PilQ"/>
</dbReference>
<evidence type="ECO:0000256" key="1">
    <source>
        <dbReference type="PROSITE-ProRule" id="PRU00339"/>
    </source>
</evidence>
<dbReference type="PANTHER" id="PTHR30332:SF17">
    <property type="entry name" value="TYPE IV PILIATION SYSTEM PROTEIN DR_0774-RELATED"/>
    <property type="match status" value="1"/>
</dbReference>
<dbReference type="InterPro" id="IPR002102">
    <property type="entry name" value="Cohesin_dom"/>
</dbReference>
<evidence type="ECO:0000259" key="7">
    <source>
        <dbReference type="Pfam" id="PF03958"/>
    </source>
</evidence>
<feature type="signal peptide" evidence="4">
    <location>
        <begin position="1"/>
        <end position="26"/>
    </location>
</feature>
<dbReference type="PANTHER" id="PTHR30332">
    <property type="entry name" value="PROBABLE GENERAL SECRETION PATHWAY PROTEIN D"/>
    <property type="match status" value="1"/>
</dbReference>
<feature type="domain" description="Type II/III secretion system secretin-like" evidence="5">
    <location>
        <begin position="386"/>
        <end position="556"/>
    </location>
</feature>
<organism evidence="8 9">
    <name type="scientific">Paracidobacterium acidisoli</name>
    <dbReference type="NCBI Taxonomy" id="2303751"/>
    <lineage>
        <taxon>Bacteria</taxon>
        <taxon>Pseudomonadati</taxon>
        <taxon>Acidobacteriota</taxon>
        <taxon>Terriglobia</taxon>
        <taxon>Terriglobales</taxon>
        <taxon>Acidobacteriaceae</taxon>
        <taxon>Paracidobacterium</taxon>
    </lineage>
</organism>
<dbReference type="Proteomes" id="UP000264702">
    <property type="component" value="Unassembled WGS sequence"/>
</dbReference>
<dbReference type="SMART" id="SM00028">
    <property type="entry name" value="TPR"/>
    <property type="match status" value="2"/>
</dbReference>
<dbReference type="SUPFAM" id="SSF49384">
    <property type="entry name" value="Carbohydrate-binding domain"/>
    <property type="match status" value="1"/>
</dbReference>
<dbReference type="Pfam" id="PF00263">
    <property type="entry name" value="Secretin"/>
    <property type="match status" value="1"/>
</dbReference>
<proteinExistence type="inferred from homology"/>
<feature type="domain" description="NolW-like" evidence="7">
    <location>
        <begin position="245"/>
        <end position="307"/>
    </location>
</feature>
<comment type="subcellular location">
    <subcellularLocation>
        <location evidence="3">Cell outer membrane</location>
    </subcellularLocation>
</comment>
<dbReference type="PROSITE" id="PS50005">
    <property type="entry name" value="TPR"/>
    <property type="match status" value="1"/>
</dbReference>
<feature type="repeat" description="TPR" evidence="1">
    <location>
        <begin position="77"/>
        <end position="110"/>
    </location>
</feature>
<dbReference type="GO" id="GO:0015627">
    <property type="term" value="C:type II protein secretion system complex"/>
    <property type="evidence" value="ECO:0007669"/>
    <property type="project" value="TreeGrafter"/>
</dbReference>
<keyword evidence="1" id="KW-0802">TPR repeat</keyword>
<accession>A0A372IUC6</accession>
<dbReference type="InterPro" id="IPR050810">
    <property type="entry name" value="Bact_Secretion_Sys_Channel"/>
</dbReference>
<dbReference type="GO" id="GO:0000272">
    <property type="term" value="P:polysaccharide catabolic process"/>
    <property type="evidence" value="ECO:0007669"/>
    <property type="project" value="InterPro"/>
</dbReference>
<evidence type="ECO:0000259" key="6">
    <source>
        <dbReference type="Pfam" id="PF00963"/>
    </source>
</evidence>
<dbReference type="InterPro" id="IPR004846">
    <property type="entry name" value="T2SS/T3SS_dom"/>
</dbReference>
<reference evidence="8 9" key="1">
    <citation type="submission" date="2018-08" db="EMBL/GenBank/DDBJ databases">
        <title>Acidipila sp. 4G-K13, an acidobacterium isolated from forest soil.</title>
        <authorList>
            <person name="Gao Z.-H."/>
            <person name="Qiu L.-H."/>
        </authorList>
    </citation>
    <scope>NUCLEOTIDE SEQUENCE [LARGE SCALE GENOMIC DNA]</scope>
    <source>
        <strain evidence="8 9">4G-K13</strain>
    </source>
</reference>
<comment type="caution">
    <text evidence="8">The sequence shown here is derived from an EMBL/GenBank/DDBJ whole genome shotgun (WGS) entry which is preliminary data.</text>
</comment>
<dbReference type="EMBL" id="QVQT01000001">
    <property type="protein sequence ID" value="RFU18043.1"/>
    <property type="molecule type" value="Genomic_DNA"/>
</dbReference>
<evidence type="ECO:0000313" key="8">
    <source>
        <dbReference type="EMBL" id="RFU18043.1"/>
    </source>
</evidence>
<dbReference type="RefSeq" id="WP_117297069.1">
    <property type="nucleotide sequence ID" value="NZ_QVQT02000001.1"/>
</dbReference>
<dbReference type="InterPro" id="IPR008965">
    <property type="entry name" value="CBM2/CBM3_carb-bd_dom_sf"/>
</dbReference>
<evidence type="ECO:0000313" key="9">
    <source>
        <dbReference type="Proteomes" id="UP000264702"/>
    </source>
</evidence>
<dbReference type="SUPFAM" id="SSF48452">
    <property type="entry name" value="TPR-like"/>
    <property type="match status" value="1"/>
</dbReference>
<dbReference type="Pfam" id="PF03958">
    <property type="entry name" value="Secretin_N"/>
    <property type="match status" value="1"/>
</dbReference>
<keyword evidence="9" id="KW-1185">Reference proteome</keyword>